<dbReference type="PANTHER" id="PTHR12110">
    <property type="entry name" value="HYDROXYPYRUVATE ISOMERASE"/>
    <property type="match status" value="1"/>
</dbReference>
<sequence>MKFGTLFSYWSHDWNTDLSNYIRIARKVSEIGFDILEVSADHLYHFSEDDLKRLNDARLKHGLTFTVNSGPAKKYDLASKQESVREDGIAYFKAIFDKMKSVEAISLAGAIYSYWPADFSDTDKDGAWLRSIASLKSVARDAENAGVTVSLEVLNRNESYILNTAAEGLDYRDRIGSDAVKLLLDTYHMNIEEDSTPDAIRATGRWLGHFHIGENNRKLPGMNGTIDWNAVGTALRDIRYDGAVVMEPFLLAGGTVGHSIRLWRDLSDAADERQLDRLISDSLAFVKKNFL</sequence>
<dbReference type="RefSeq" id="WP_148619447.1">
    <property type="nucleotide sequence ID" value="NZ_CP043043.1"/>
</dbReference>
<dbReference type="GO" id="GO:0016853">
    <property type="term" value="F:isomerase activity"/>
    <property type="evidence" value="ECO:0007669"/>
    <property type="project" value="UniProtKB-KW"/>
</dbReference>
<dbReference type="KEGG" id="gti:FXF46_02505"/>
<dbReference type="Proteomes" id="UP000323560">
    <property type="component" value="Chromosome"/>
</dbReference>
<dbReference type="PANTHER" id="PTHR12110:SF41">
    <property type="entry name" value="INOSOSE DEHYDRATASE"/>
    <property type="match status" value="1"/>
</dbReference>
<dbReference type="InterPro" id="IPR013022">
    <property type="entry name" value="Xyl_isomerase-like_TIM-brl"/>
</dbReference>
<proteinExistence type="predicted"/>
<dbReference type="AlphaFoldDB" id="A0AAP9EPR7"/>
<dbReference type="Gene3D" id="3.20.20.150">
    <property type="entry name" value="Divalent-metal-dependent TIM barrel enzymes"/>
    <property type="match status" value="1"/>
</dbReference>
<evidence type="ECO:0000259" key="1">
    <source>
        <dbReference type="Pfam" id="PF01261"/>
    </source>
</evidence>
<keyword evidence="2" id="KW-0413">Isomerase</keyword>
<dbReference type="EMBL" id="CP043043">
    <property type="protein sequence ID" value="QEH95259.1"/>
    <property type="molecule type" value="Genomic_DNA"/>
</dbReference>
<evidence type="ECO:0000313" key="2">
    <source>
        <dbReference type="EMBL" id="QEH95259.1"/>
    </source>
</evidence>
<name>A0AAP9EPR7_GLUTH</name>
<evidence type="ECO:0000313" key="3">
    <source>
        <dbReference type="Proteomes" id="UP000323560"/>
    </source>
</evidence>
<protein>
    <submittedName>
        <fullName evidence="2">Sugar phosphate isomerase/epimerase</fullName>
    </submittedName>
</protein>
<reference evidence="2 3" key="1">
    <citation type="submission" date="2019-08" db="EMBL/GenBank/DDBJ databases">
        <title>Gluconobacter frateurii HD924 genome.</title>
        <authorList>
            <person name="Liu Y."/>
            <person name="Zhang P."/>
        </authorList>
    </citation>
    <scope>NUCLEOTIDE SEQUENCE [LARGE SCALE GENOMIC DNA]</scope>
    <source>
        <strain evidence="2 3">HD924</strain>
    </source>
</reference>
<gene>
    <name evidence="2" type="ORF">FXF46_02505</name>
</gene>
<accession>A0AAP9EPR7</accession>
<feature type="domain" description="Xylose isomerase-like TIM barrel" evidence="1">
    <location>
        <begin position="26"/>
        <end position="250"/>
    </location>
</feature>
<dbReference type="InterPro" id="IPR036237">
    <property type="entry name" value="Xyl_isomerase-like_sf"/>
</dbReference>
<dbReference type="SUPFAM" id="SSF51658">
    <property type="entry name" value="Xylose isomerase-like"/>
    <property type="match status" value="1"/>
</dbReference>
<dbReference type="InterPro" id="IPR050312">
    <property type="entry name" value="IolE/XylAMocC-like"/>
</dbReference>
<organism evidence="2 3">
    <name type="scientific">Gluconobacter thailandicus</name>
    <dbReference type="NCBI Taxonomy" id="257438"/>
    <lineage>
        <taxon>Bacteria</taxon>
        <taxon>Pseudomonadati</taxon>
        <taxon>Pseudomonadota</taxon>
        <taxon>Alphaproteobacteria</taxon>
        <taxon>Acetobacterales</taxon>
        <taxon>Acetobacteraceae</taxon>
        <taxon>Gluconobacter</taxon>
    </lineage>
</organism>
<dbReference type="Pfam" id="PF01261">
    <property type="entry name" value="AP_endonuc_2"/>
    <property type="match status" value="1"/>
</dbReference>